<protein>
    <submittedName>
        <fullName evidence="2">Outer membrane protein assembly factor BamE, lipoprotein component of the BamABCDE complex</fullName>
    </submittedName>
</protein>
<dbReference type="PROSITE" id="PS51257">
    <property type="entry name" value="PROKAR_LIPOPROTEIN"/>
    <property type="match status" value="1"/>
</dbReference>
<dbReference type="AlphaFoldDB" id="A0A1N7IIJ5"/>
<feature type="signal peptide" evidence="1">
    <location>
        <begin position="1"/>
        <end position="23"/>
    </location>
</feature>
<keyword evidence="1" id="KW-0732">Signal</keyword>
<evidence type="ECO:0000313" key="3">
    <source>
        <dbReference type="Proteomes" id="UP000185678"/>
    </source>
</evidence>
<reference evidence="2 3" key="1">
    <citation type="submission" date="2017-01" db="EMBL/GenBank/DDBJ databases">
        <authorList>
            <person name="Mah S.A."/>
            <person name="Swanson W.J."/>
            <person name="Moy G.W."/>
            <person name="Vacquier V.D."/>
        </authorList>
    </citation>
    <scope>NUCLEOTIDE SEQUENCE [LARGE SCALE GENOMIC DNA]</scope>
    <source>
        <strain evidence="2 3">DSM 11589</strain>
    </source>
</reference>
<accession>A0A1N7IIJ5</accession>
<evidence type="ECO:0000256" key="1">
    <source>
        <dbReference type="SAM" id="SignalP"/>
    </source>
</evidence>
<feature type="chain" id="PRO_5009942787" evidence="1">
    <location>
        <begin position="24"/>
        <end position="136"/>
    </location>
</feature>
<name>A0A1N7IIJ5_9PROT</name>
<gene>
    <name evidence="2" type="ORF">SAMN05421779_101142</name>
</gene>
<keyword evidence="3" id="KW-1185">Reference proteome</keyword>
<evidence type="ECO:0000313" key="2">
    <source>
        <dbReference type="EMBL" id="SIS36899.1"/>
    </source>
</evidence>
<dbReference type="EMBL" id="FTOA01000001">
    <property type="protein sequence ID" value="SIS36899.1"/>
    <property type="molecule type" value="Genomic_DNA"/>
</dbReference>
<organism evidence="2 3">
    <name type="scientific">Insolitispirillum peregrinum</name>
    <dbReference type="NCBI Taxonomy" id="80876"/>
    <lineage>
        <taxon>Bacteria</taxon>
        <taxon>Pseudomonadati</taxon>
        <taxon>Pseudomonadota</taxon>
        <taxon>Alphaproteobacteria</taxon>
        <taxon>Rhodospirillales</taxon>
        <taxon>Novispirillaceae</taxon>
        <taxon>Insolitispirillum</taxon>
    </lineage>
</organism>
<proteinExistence type="predicted"/>
<sequence length="136" mass="14509">MHTMLRNLSVKALSLSALGLALATSGCMPYDPYYANPYAAGGALADKDEGPAMLANVDETSIKALIPVGTPKERVVQMLGAPLSTSALSNGKTAHVYSHTFTSYSRRFVDMQMLNVEYDASGKVSTTTLTKTHSTF</sequence>
<dbReference type="Proteomes" id="UP000185678">
    <property type="component" value="Unassembled WGS sequence"/>
</dbReference>
<keyword evidence="2" id="KW-0449">Lipoprotein</keyword>